<dbReference type="Proteomes" id="UP001162131">
    <property type="component" value="Unassembled WGS sequence"/>
</dbReference>
<gene>
    <name evidence="1" type="ORF">BSTOLATCC_MIC29658</name>
</gene>
<reference evidence="1" key="1">
    <citation type="submission" date="2021-09" db="EMBL/GenBank/DDBJ databases">
        <authorList>
            <consortium name="AG Swart"/>
            <person name="Singh M."/>
            <person name="Singh A."/>
            <person name="Seah K."/>
            <person name="Emmerich C."/>
        </authorList>
    </citation>
    <scope>NUCLEOTIDE SEQUENCE</scope>
    <source>
        <strain evidence="1">ATCC30299</strain>
    </source>
</reference>
<dbReference type="EMBL" id="CAJZBQ010000029">
    <property type="protein sequence ID" value="CAG9321747.1"/>
    <property type="molecule type" value="Genomic_DNA"/>
</dbReference>
<dbReference type="AlphaFoldDB" id="A0AAU9JLL4"/>
<evidence type="ECO:0000313" key="2">
    <source>
        <dbReference type="Proteomes" id="UP001162131"/>
    </source>
</evidence>
<proteinExistence type="predicted"/>
<protein>
    <submittedName>
        <fullName evidence="1">Uncharacterized protein</fullName>
    </submittedName>
</protein>
<sequence length="193" mass="23380">MIAKLSLLKNAARPEFHVTNYQKINFWNNFKLRWHNNKYKQLLLNTRDFAFCSELYKIIPPAEKTYTRINILFLHASLIGKNIESVNRKEYKLFNKEVDFFNKHWGVFMFENEINWKVYRELRRSWIDMCLEIDKGEICKEFIQNNIYEAEDNLNEEQLHAVVEYIDVLKDALNKLDVGQLESFDWFNLKIDK</sequence>
<comment type="caution">
    <text evidence="1">The sequence shown here is derived from an EMBL/GenBank/DDBJ whole genome shotgun (WGS) entry which is preliminary data.</text>
</comment>
<accession>A0AAU9JLL4</accession>
<evidence type="ECO:0000313" key="1">
    <source>
        <dbReference type="EMBL" id="CAG9321747.1"/>
    </source>
</evidence>
<name>A0AAU9JLL4_9CILI</name>
<keyword evidence="2" id="KW-1185">Reference proteome</keyword>
<organism evidence="1 2">
    <name type="scientific">Blepharisma stoltei</name>
    <dbReference type="NCBI Taxonomy" id="1481888"/>
    <lineage>
        <taxon>Eukaryota</taxon>
        <taxon>Sar</taxon>
        <taxon>Alveolata</taxon>
        <taxon>Ciliophora</taxon>
        <taxon>Postciliodesmatophora</taxon>
        <taxon>Heterotrichea</taxon>
        <taxon>Heterotrichida</taxon>
        <taxon>Blepharismidae</taxon>
        <taxon>Blepharisma</taxon>
    </lineage>
</organism>